<name>A0A512BBS1_9BACT</name>
<comment type="caution">
    <text evidence="2">The sequence shown here is derived from an EMBL/GenBank/DDBJ whole genome shotgun (WGS) entry which is preliminary data.</text>
</comment>
<organism evidence="2 3">
    <name type="scientific">Segetibacter aerophilus</name>
    <dbReference type="NCBI Taxonomy" id="670293"/>
    <lineage>
        <taxon>Bacteria</taxon>
        <taxon>Pseudomonadati</taxon>
        <taxon>Bacteroidota</taxon>
        <taxon>Chitinophagia</taxon>
        <taxon>Chitinophagales</taxon>
        <taxon>Chitinophagaceae</taxon>
        <taxon>Segetibacter</taxon>
    </lineage>
</organism>
<gene>
    <name evidence="2" type="ORF">SAE01_18780</name>
</gene>
<dbReference type="AlphaFoldDB" id="A0A512BBS1"/>
<feature type="transmembrane region" description="Helical" evidence="1">
    <location>
        <begin position="119"/>
        <end position="139"/>
    </location>
</feature>
<evidence type="ECO:0000313" key="3">
    <source>
        <dbReference type="Proteomes" id="UP000321513"/>
    </source>
</evidence>
<keyword evidence="3" id="KW-1185">Reference proteome</keyword>
<dbReference type="EMBL" id="BJYT01000006">
    <property type="protein sequence ID" value="GEO09382.1"/>
    <property type="molecule type" value="Genomic_DNA"/>
</dbReference>
<evidence type="ECO:0008006" key="4">
    <source>
        <dbReference type="Google" id="ProtNLM"/>
    </source>
</evidence>
<reference evidence="2 3" key="1">
    <citation type="submission" date="2019-07" db="EMBL/GenBank/DDBJ databases">
        <title>Whole genome shotgun sequence of Segetibacter aerophilus NBRC 106135.</title>
        <authorList>
            <person name="Hosoyama A."/>
            <person name="Uohara A."/>
            <person name="Ohji S."/>
            <person name="Ichikawa N."/>
        </authorList>
    </citation>
    <scope>NUCLEOTIDE SEQUENCE [LARGE SCALE GENOMIC DNA]</scope>
    <source>
        <strain evidence="2 3">NBRC 106135</strain>
    </source>
</reference>
<feature type="transmembrane region" description="Helical" evidence="1">
    <location>
        <begin position="203"/>
        <end position="220"/>
    </location>
</feature>
<keyword evidence="1" id="KW-1133">Transmembrane helix</keyword>
<feature type="transmembrane region" description="Helical" evidence="1">
    <location>
        <begin position="16"/>
        <end position="45"/>
    </location>
</feature>
<feature type="transmembrane region" description="Helical" evidence="1">
    <location>
        <begin position="145"/>
        <end position="170"/>
    </location>
</feature>
<feature type="transmembrane region" description="Helical" evidence="1">
    <location>
        <begin position="57"/>
        <end position="74"/>
    </location>
</feature>
<dbReference type="Proteomes" id="UP000321513">
    <property type="component" value="Unassembled WGS sequence"/>
</dbReference>
<feature type="transmembrane region" description="Helical" evidence="1">
    <location>
        <begin position="177"/>
        <end position="197"/>
    </location>
</feature>
<evidence type="ECO:0000256" key="1">
    <source>
        <dbReference type="SAM" id="Phobius"/>
    </source>
</evidence>
<keyword evidence="1" id="KW-0472">Membrane</keyword>
<proteinExistence type="predicted"/>
<accession>A0A512BBS1</accession>
<sequence>MMTFRLFFIERYRWPIYIAGAFLFAAALFTYEQSVLLPIALLGVAFLEKQKVKRKGMIVYASVLSGVDVVYVIVRKLITTEVVGDYEGSNLLAFNWSTLLANAFRILSRLVLNPANKNVFICAVVILLAAVGSLIFLFRRMALNTVAIAFFGGSILLLIAPVISLGLAVNSFESGRYLYLPSIFFVAGISIAAVSVFYHSKNLRRPVSVILILVTGYWLLGKYTASHHYFEASTYAQNTEQKIQQHFKATSDTLYIDTLNVTINRLPVFRLGFKRGINWLNHNIDTNKIIVRNYIEETK</sequence>
<keyword evidence="1" id="KW-0812">Transmembrane</keyword>
<evidence type="ECO:0000313" key="2">
    <source>
        <dbReference type="EMBL" id="GEO09382.1"/>
    </source>
</evidence>
<protein>
    <recommendedName>
        <fullName evidence="4">Glycosyltransferase RgtA/B/C/D-like domain-containing protein</fullName>
    </recommendedName>
</protein>